<accession>A0A0K9YRQ6</accession>
<evidence type="ECO:0000313" key="6">
    <source>
        <dbReference type="EMBL" id="KNB71403.1"/>
    </source>
</evidence>
<comment type="caution">
    <text evidence="6">The sequence shown here is derived from an EMBL/GenBank/DDBJ whole genome shotgun (WGS) entry which is preliminary data.</text>
</comment>
<evidence type="ECO:0000256" key="5">
    <source>
        <dbReference type="RuleBase" id="RU363041"/>
    </source>
</evidence>
<dbReference type="PANTHER" id="PTHR43483:SF3">
    <property type="entry name" value="MEMBRANE TRANSPORTER PROTEIN HI_0806-RELATED"/>
    <property type="match status" value="1"/>
</dbReference>
<protein>
    <recommendedName>
        <fullName evidence="5">Probable membrane transporter protein</fullName>
    </recommendedName>
</protein>
<sequence>MHILVIAGFLAIGILTGILSSMFGFGGGFVLIPVMYLLLPGFDVPEAAIMHVAIGTSLAVMIVNSINSTISHHRKQHVIWSIFFRLAPAIAVGALLGGLSTPFVQGDILRYLFILLVVYTIVTSIWKKSFLDVDGLSFTLPTPFKTSSLGLGIGFLASLLGVGGSVLTVPFLRKRGLAMLHAVSLANPLSLPIAIVGAITSIATGLQQPGLPAWCFGFVYVPAFLGIVLGGFLGVPLGTRIAHRLPDRLFSKIYLSLLVVVVLIMVFE</sequence>
<name>A0A0K9YRQ6_9BACL</name>
<feature type="transmembrane region" description="Helical" evidence="5">
    <location>
        <begin position="249"/>
        <end position="267"/>
    </location>
</feature>
<feature type="transmembrane region" description="Helical" evidence="5">
    <location>
        <begin position="6"/>
        <end position="39"/>
    </location>
</feature>
<reference evidence="7" key="1">
    <citation type="submission" date="2015-07" db="EMBL/GenBank/DDBJ databases">
        <title>Genome sequencing project for genomic taxonomy and phylogenomics of Bacillus-like bacteria.</title>
        <authorList>
            <person name="Liu B."/>
            <person name="Wang J."/>
            <person name="Zhu Y."/>
            <person name="Liu G."/>
            <person name="Chen Q."/>
            <person name="Chen Z."/>
            <person name="Lan J."/>
            <person name="Che J."/>
            <person name="Ge C."/>
            <person name="Shi H."/>
            <person name="Pan Z."/>
            <person name="Liu X."/>
        </authorList>
    </citation>
    <scope>NUCLEOTIDE SEQUENCE [LARGE SCALE GENOMIC DNA]</scope>
    <source>
        <strain evidence="7">DSM 9887</strain>
    </source>
</reference>
<keyword evidence="2 5" id="KW-0812">Transmembrane</keyword>
<dbReference type="Pfam" id="PF01925">
    <property type="entry name" value="TauE"/>
    <property type="match status" value="1"/>
</dbReference>
<evidence type="ECO:0000313" key="7">
    <source>
        <dbReference type="Proteomes" id="UP000036834"/>
    </source>
</evidence>
<feature type="transmembrane region" description="Helical" evidence="5">
    <location>
        <begin position="108"/>
        <end position="126"/>
    </location>
</feature>
<dbReference type="EMBL" id="LGIQ01000009">
    <property type="protein sequence ID" value="KNB71403.1"/>
    <property type="molecule type" value="Genomic_DNA"/>
</dbReference>
<feature type="transmembrane region" description="Helical" evidence="5">
    <location>
        <begin position="48"/>
        <end position="66"/>
    </location>
</feature>
<keyword evidence="4 5" id="KW-0472">Membrane</keyword>
<evidence type="ECO:0000256" key="3">
    <source>
        <dbReference type="ARBA" id="ARBA00022989"/>
    </source>
</evidence>
<evidence type="ECO:0000256" key="2">
    <source>
        <dbReference type="ARBA" id="ARBA00022692"/>
    </source>
</evidence>
<dbReference type="STRING" id="54915.ADS79_21640"/>
<feature type="transmembrane region" description="Helical" evidence="5">
    <location>
        <begin position="78"/>
        <end position="96"/>
    </location>
</feature>
<dbReference type="InterPro" id="IPR002781">
    <property type="entry name" value="TM_pro_TauE-like"/>
</dbReference>
<evidence type="ECO:0000256" key="1">
    <source>
        <dbReference type="ARBA" id="ARBA00004141"/>
    </source>
</evidence>
<dbReference type="PATRIC" id="fig|54915.3.peg.3463"/>
<gene>
    <name evidence="6" type="ORF">ADS79_21640</name>
</gene>
<organism evidence="6 7">
    <name type="scientific">Brevibacillus reuszeri</name>
    <dbReference type="NCBI Taxonomy" id="54915"/>
    <lineage>
        <taxon>Bacteria</taxon>
        <taxon>Bacillati</taxon>
        <taxon>Bacillota</taxon>
        <taxon>Bacilli</taxon>
        <taxon>Bacillales</taxon>
        <taxon>Paenibacillaceae</taxon>
        <taxon>Brevibacillus</taxon>
    </lineage>
</organism>
<feature type="transmembrane region" description="Helical" evidence="5">
    <location>
        <begin position="211"/>
        <end position="237"/>
    </location>
</feature>
<comment type="similarity">
    <text evidence="5">Belongs to the 4-toluene sulfonate uptake permease (TSUP) (TC 2.A.102) family.</text>
</comment>
<dbReference type="AlphaFoldDB" id="A0A0K9YRQ6"/>
<keyword evidence="5" id="KW-1003">Cell membrane</keyword>
<comment type="subcellular location">
    <subcellularLocation>
        <location evidence="5">Cell membrane</location>
        <topology evidence="5">Multi-pass membrane protein</topology>
    </subcellularLocation>
    <subcellularLocation>
        <location evidence="1">Membrane</location>
        <topology evidence="1">Multi-pass membrane protein</topology>
    </subcellularLocation>
</comment>
<feature type="transmembrane region" description="Helical" evidence="5">
    <location>
        <begin position="184"/>
        <end position="205"/>
    </location>
</feature>
<proteinExistence type="inferred from homology"/>
<keyword evidence="3 5" id="KW-1133">Transmembrane helix</keyword>
<dbReference type="GO" id="GO:0005886">
    <property type="term" value="C:plasma membrane"/>
    <property type="evidence" value="ECO:0007669"/>
    <property type="project" value="UniProtKB-SubCell"/>
</dbReference>
<evidence type="ECO:0000256" key="4">
    <source>
        <dbReference type="ARBA" id="ARBA00023136"/>
    </source>
</evidence>
<dbReference type="PANTHER" id="PTHR43483">
    <property type="entry name" value="MEMBRANE TRANSPORTER PROTEIN HI_0806-RELATED"/>
    <property type="match status" value="1"/>
</dbReference>
<dbReference type="Proteomes" id="UP000036834">
    <property type="component" value="Unassembled WGS sequence"/>
</dbReference>
<feature type="transmembrane region" description="Helical" evidence="5">
    <location>
        <begin position="146"/>
        <end position="172"/>
    </location>
</feature>